<dbReference type="STRING" id="1679170.AC625_02180"/>
<dbReference type="InterPro" id="IPR008183">
    <property type="entry name" value="Aldose_1/G6P_1-epimerase"/>
</dbReference>
<dbReference type="CDD" id="cd09024">
    <property type="entry name" value="Aldose_epim_lacX"/>
    <property type="match status" value="1"/>
</dbReference>
<dbReference type="InterPro" id="IPR037481">
    <property type="entry name" value="LacX"/>
</dbReference>
<dbReference type="Pfam" id="PF01263">
    <property type="entry name" value="Aldose_epim"/>
    <property type="match status" value="1"/>
</dbReference>
<dbReference type="Gene3D" id="2.70.98.10">
    <property type="match status" value="1"/>
</dbReference>
<dbReference type="PATRIC" id="fig|1679170.3.peg.426"/>
<gene>
    <name evidence="1" type="ORF">AC625_02180</name>
</gene>
<dbReference type="SUPFAM" id="SSF74650">
    <property type="entry name" value="Galactose mutarotase-like"/>
    <property type="match status" value="1"/>
</dbReference>
<keyword evidence="2" id="KW-1185">Reference proteome</keyword>
<dbReference type="InterPro" id="IPR014718">
    <property type="entry name" value="GH-type_carb-bd"/>
</dbReference>
<comment type="caution">
    <text evidence="1">The sequence shown here is derived from an EMBL/GenBank/DDBJ whole genome shotgun (WGS) entry which is preliminary data.</text>
</comment>
<dbReference type="InterPro" id="IPR011013">
    <property type="entry name" value="Gal_mutarotase_sf_dom"/>
</dbReference>
<dbReference type="GO" id="GO:0016853">
    <property type="term" value="F:isomerase activity"/>
    <property type="evidence" value="ECO:0007669"/>
    <property type="project" value="InterPro"/>
</dbReference>
<dbReference type="GO" id="GO:0005975">
    <property type="term" value="P:carbohydrate metabolic process"/>
    <property type="evidence" value="ECO:0007669"/>
    <property type="project" value="InterPro"/>
</dbReference>
<dbReference type="AlphaFoldDB" id="A0A0K9GPD6"/>
<evidence type="ECO:0000313" key="2">
    <source>
        <dbReference type="Proteomes" id="UP000037146"/>
    </source>
</evidence>
<evidence type="ECO:0000313" key="1">
    <source>
        <dbReference type="EMBL" id="KMY48466.1"/>
    </source>
</evidence>
<dbReference type="Proteomes" id="UP000037146">
    <property type="component" value="Unassembled WGS sequence"/>
</dbReference>
<accession>A0A0K9GPD6</accession>
<name>A0A0K9GPD6_9BACI</name>
<sequence>MMVKIENNWLKVSISRNGAEVREVQHKKNGLDYMWSGDSAYWGRVSPVLFPIVGSLKENQYHLDGNTYKMSQHGFLRDNVFEVDKQETDSVSFVIESAGQFTDVYPYEFKVYIHYKLKEDSLIVSWEIVNENKEEMYFSIGAHPAFKLPLLENEKIEDYILKLTPASNKEVIEYELKDSLIHEKGPAQDFHKISLTPSLFAQDALVYSHIDHMRLTSQKSSHGVELTFKDFPFVGIWSKYNETDRTMASFVCIEPWYGIADTHDTSGNLKEKFGVNRLEAGETFQVEYGMKFN</sequence>
<reference evidence="2" key="1">
    <citation type="submission" date="2015-07" db="EMBL/GenBank/DDBJ databases">
        <title>Genome sequencing project for genomic taxonomy and phylogenomics of Bacillus-like bacteria.</title>
        <authorList>
            <person name="Liu B."/>
            <person name="Wang J."/>
            <person name="Zhu Y."/>
            <person name="Liu G."/>
            <person name="Chen Q."/>
            <person name="Chen Z."/>
            <person name="Lan J."/>
            <person name="Che J."/>
            <person name="Ge C."/>
            <person name="Shi H."/>
            <person name="Pan Z."/>
            <person name="Liu X."/>
        </authorList>
    </citation>
    <scope>NUCLEOTIDE SEQUENCE [LARGE SCALE GENOMIC DNA]</scope>
    <source>
        <strain evidence="2">FJAT-27997</strain>
    </source>
</reference>
<dbReference type="EMBL" id="LFZW01000001">
    <property type="protein sequence ID" value="KMY48466.1"/>
    <property type="molecule type" value="Genomic_DNA"/>
</dbReference>
<organism evidence="1 2">
    <name type="scientific">Peribacillus loiseleuriae</name>
    <dbReference type="NCBI Taxonomy" id="1679170"/>
    <lineage>
        <taxon>Bacteria</taxon>
        <taxon>Bacillati</taxon>
        <taxon>Bacillota</taxon>
        <taxon>Bacilli</taxon>
        <taxon>Bacillales</taxon>
        <taxon>Bacillaceae</taxon>
        <taxon>Peribacillus</taxon>
    </lineage>
</organism>
<dbReference type="GO" id="GO:0030246">
    <property type="term" value="F:carbohydrate binding"/>
    <property type="evidence" value="ECO:0007669"/>
    <property type="project" value="InterPro"/>
</dbReference>
<proteinExistence type="predicted"/>
<protein>
    <submittedName>
        <fullName evidence="1">Aldose epimerase</fullName>
    </submittedName>
</protein>